<dbReference type="GO" id="GO:0006508">
    <property type="term" value="P:proteolysis"/>
    <property type="evidence" value="ECO:0007669"/>
    <property type="project" value="InterPro"/>
</dbReference>
<dbReference type="NCBIfam" id="TIGR02110">
    <property type="entry name" value="PQQ_syn_pqqF"/>
    <property type="match status" value="1"/>
</dbReference>
<organism evidence="6 7">
    <name type="scientific">Pseudomonas aegrilactucae</name>
    <dbReference type="NCBI Taxonomy" id="2854028"/>
    <lineage>
        <taxon>Bacteria</taxon>
        <taxon>Pseudomonadati</taxon>
        <taxon>Pseudomonadota</taxon>
        <taxon>Gammaproteobacteria</taxon>
        <taxon>Pseudomonadales</taxon>
        <taxon>Pseudomonadaceae</taxon>
        <taxon>Pseudomonas</taxon>
    </lineage>
</organism>
<dbReference type="EMBL" id="JAHTBI010000004">
    <property type="protein sequence ID" value="MBV6285729.1"/>
    <property type="molecule type" value="Genomic_DNA"/>
</dbReference>
<sequence length="779" mass="85121">MSSAHLTLPNGLQVTLRHAPHLKRCAAAIRVRAGSHDAPRAWPGLAHFLEHLFFLGNARFPIDDALMRYVQRQGGQVNASTRERTTDFFFEVPMAAFEGGVERLCGMLAQPQADRAQQVREREVIHAEFIAWARNPEAQRQFTLLQSVSKQHPLSGFHAGNRYSLNVPDDAFQQALKGFHQRFYQAGQMTLSLVGPQSLATLEAMAVRHGAAFTPGQAIEQGPPPTLLAGPARAEPLPGQLDLLLGYEHLPEDATQALTFLHTWLSDTRPGGLLATLRQRRWLERFSFTPLYEFSGQALVHAHFTLSKTAPADQVEALFKDWLSFLRSADLTRLNTEYARLQQSRAQAAGALELARRDSSGQPFDALDDTGLAALQAVLEPFAGKACQPWHLPPAEPLLAAELIEAGAAPTPAGLEHSLLLPPMRQYGVIHLRWQVHSALRERLWQVLDIALRPLAERATRASIELQWSGCEHLWQLRCAGAPAAVIAVVEQALTLLHLPAPQDWTAGHGAELPLIPIRLLLKQLPCYLVGRDQGPLPSCLIAQADLDALWQHAQWQGMSSGFADTAQPALNRLLAHVPGQPGMAETVTGQIIGQWHHVPLPEGEHALLVFCPAPVGAEAIYRLLAHRLQGPFYQRLRVELQLGYAVFSALRQLQGCTGLLLGVQSPTASPAALLGHIRSVLDAFAHDLADDTEARQALAAQFHEPDMGNADVAEWAWQARLAGVATPSLTALQADILAVTAQQLAHAVLHLFDNALYLASAPQDSGLLPATQQPFTQG</sequence>
<name>A0A9Q2XG39_9PSED</name>
<evidence type="ECO:0000256" key="1">
    <source>
        <dbReference type="ARBA" id="ARBA00022723"/>
    </source>
</evidence>
<dbReference type="InterPro" id="IPR054733">
    <property type="entry name" value="PqqF_C_3"/>
</dbReference>
<dbReference type="Pfam" id="PF05193">
    <property type="entry name" value="Peptidase_M16_C"/>
    <property type="match status" value="1"/>
</dbReference>
<dbReference type="PANTHER" id="PTHR43690">
    <property type="entry name" value="NARDILYSIN"/>
    <property type="match status" value="1"/>
</dbReference>
<dbReference type="InterPro" id="IPR007863">
    <property type="entry name" value="Peptidase_M16_C"/>
</dbReference>
<feature type="domain" description="Coenzyme PQQ synthesis protein F-like C-terminal lobe" evidence="5">
    <location>
        <begin position="624"/>
        <end position="718"/>
    </location>
</feature>
<dbReference type="EC" id="3.4.24.-" evidence="6"/>
<feature type="domain" description="Peptidase M16 N-terminal" evidence="2">
    <location>
        <begin position="14"/>
        <end position="152"/>
    </location>
</feature>
<evidence type="ECO:0000259" key="4">
    <source>
        <dbReference type="Pfam" id="PF22455"/>
    </source>
</evidence>
<gene>
    <name evidence="6" type="primary">pqqF</name>
    <name evidence="6" type="ORF">KUO17_01480</name>
</gene>
<dbReference type="Proteomes" id="UP001106592">
    <property type="component" value="Unassembled WGS sequence"/>
</dbReference>
<evidence type="ECO:0000313" key="7">
    <source>
        <dbReference type="Proteomes" id="UP001106592"/>
    </source>
</evidence>
<dbReference type="GO" id="GO:0004222">
    <property type="term" value="F:metalloendopeptidase activity"/>
    <property type="evidence" value="ECO:0007669"/>
    <property type="project" value="InterPro"/>
</dbReference>
<evidence type="ECO:0000259" key="2">
    <source>
        <dbReference type="Pfam" id="PF00675"/>
    </source>
</evidence>
<keyword evidence="1" id="KW-0479">Metal-binding</keyword>
<evidence type="ECO:0000259" key="5">
    <source>
        <dbReference type="Pfam" id="PF22456"/>
    </source>
</evidence>
<dbReference type="GO" id="GO:0008270">
    <property type="term" value="F:zinc ion binding"/>
    <property type="evidence" value="ECO:0007669"/>
    <property type="project" value="InterPro"/>
</dbReference>
<accession>A0A9Q2XG39</accession>
<reference evidence="6" key="2">
    <citation type="journal article" date="2023" name="Plant Pathol.">
        <title>Dismantling and reorganizing Pseudomonas marginalis sensu#lato.</title>
        <authorList>
            <person name="Sawada H."/>
            <person name="Fujikawa T."/>
            <person name="Satou M."/>
        </authorList>
    </citation>
    <scope>NUCLEOTIDE SEQUENCE</scope>
    <source>
        <strain evidence="6">MAFF 301350</strain>
    </source>
</reference>
<feature type="domain" description="Coenzyme PQQ synthesis protein F C-terminal lobe" evidence="4">
    <location>
        <begin position="428"/>
        <end position="559"/>
    </location>
</feature>
<dbReference type="RefSeq" id="WP_217973277.1">
    <property type="nucleotide sequence ID" value="NZ_JAHTBI010000004.1"/>
</dbReference>
<dbReference type="Pfam" id="PF22456">
    <property type="entry name" value="PqqF-like_C_4"/>
    <property type="match status" value="1"/>
</dbReference>
<dbReference type="Pfam" id="PF22455">
    <property type="entry name" value="PqqF_C_3"/>
    <property type="match status" value="1"/>
</dbReference>
<feature type="domain" description="Peptidase M16 C-terminal" evidence="3">
    <location>
        <begin position="174"/>
        <end position="339"/>
    </location>
</feature>
<dbReference type="AlphaFoldDB" id="A0A9Q2XG39"/>
<dbReference type="Pfam" id="PF00675">
    <property type="entry name" value="Peptidase_M16"/>
    <property type="match status" value="1"/>
</dbReference>
<reference evidence="6" key="1">
    <citation type="journal article" date="2022" name="Int. J. Syst. Evol. Microbiol.">
        <title>Pseudomonas aegrilactucae sp. nov. and Pseudomonas morbosilactucae sp. nov., pathogens causing bacterial rot of lettuce in Japan.</title>
        <authorList>
            <person name="Sawada H."/>
            <person name="Fujikawa T."/>
            <person name="Satou M."/>
        </authorList>
    </citation>
    <scope>NUCLEOTIDE SEQUENCE</scope>
    <source>
        <strain evidence="6">MAFF 301350</strain>
    </source>
</reference>
<keyword evidence="7" id="KW-1185">Reference proteome</keyword>
<dbReference type="InterPro" id="IPR011765">
    <property type="entry name" value="Pept_M16_N"/>
</dbReference>
<dbReference type="GO" id="GO:0018189">
    <property type="term" value="P:pyrroloquinoline quinone biosynthetic process"/>
    <property type="evidence" value="ECO:0007669"/>
    <property type="project" value="InterPro"/>
</dbReference>
<evidence type="ECO:0000259" key="3">
    <source>
        <dbReference type="Pfam" id="PF05193"/>
    </source>
</evidence>
<comment type="caution">
    <text evidence="6">The sequence shown here is derived from an EMBL/GenBank/DDBJ whole genome shotgun (WGS) entry which is preliminary data.</text>
</comment>
<keyword evidence="6" id="KW-0378">Hydrolase</keyword>
<proteinExistence type="predicted"/>
<evidence type="ECO:0000313" key="6">
    <source>
        <dbReference type="EMBL" id="MBV6285729.1"/>
    </source>
</evidence>
<dbReference type="InterPro" id="IPR011844">
    <property type="entry name" value="PQQ_synth_PqqF"/>
</dbReference>
<dbReference type="PANTHER" id="PTHR43690:SF18">
    <property type="entry name" value="INSULIN-DEGRADING ENZYME-RELATED"/>
    <property type="match status" value="1"/>
</dbReference>
<protein>
    <submittedName>
        <fullName evidence="6">Pyrroloquinoline quinone biosynthesis protein PqqF</fullName>
        <ecNumber evidence="6">3.4.24.-</ecNumber>
    </submittedName>
</protein>
<dbReference type="InterPro" id="IPR050626">
    <property type="entry name" value="Peptidase_M16"/>
</dbReference>
<dbReference type="InterPro" id="IPR054734">
    <property type="entry name" value="PqqF-like_C_4"/>
</dbReference>